<gene>
    <name evidence="1" type="ORF">S12H4_59592</name>
</gene>
<proteinExistence type="predicted"/>
<name>X1VMG2_9ZZZZ</name>
<dbReference type="AlphaFoldDB" id="X1VMG2"/>
<dbReference type="PANTHER" id="PTHR37292:SF2">
    <property type="entry name" value="DUF262 DOMAIN-CONTAINING PROTEIN"/>
    <property type="match status" value="1"/>
</dbReference>
<feature type="non-terminal residue" evidence="1">
    <location>
        <position position="1"/>
    </location>
</feature>
<organism evidence="1">
    <name type="scientific">marine sediment metagenome</name>
    <dbReference type="NCBI Taxonomy" id="412755"/>
    <lineage>
        <taxon>unclassified sequences</taxon>
        <taxon>metagenomes</taxon>
        <taxon>ecological metagenomes</taxon>
    </lineage>
</organism>
<feature type="non-terminal residue" evidence="1">
    <location>
        <position position="156"/>
    </location>
</feature>
<sequence length="156" mass="18001">ITLTQDFWGVTLPNDLATSSSRSPSLFAYNAALVLLDARVLFSTAKVAELLDPAVQASRSAAERHHLFPKGYLASLGITRTRDTNQIANYAYVEWADNMDISDQTPADYLPRLKKRFSETEFNRMNHYHALPENWEHMEYRAFLERRRELMAQIIH</sequence>
<reference evidence="1" key="1">
    <citation type="journal article" date="2014" name="Front. Microbiol.">
        <title>High frequency of phylogenetically diverse reductive dehalogenase-homologous genes in deep subseafloor sedimentary metagenomes.</title>
        <authorList>
            <person name="Kawai M."/>
            <person name="Futagami T."/>
            <person name="Toyoda A."/>
            <person name="Takaki Y."/>
            <person name="Nishi S."/>
            <person name="Hori S."/>
            <person name="Arai W."/>
            <person name="Tsubouchi T."/>
            <person name="Morono Y."/>
            <person name="Uchiyama I."/>
            <person name="Ito T."/>
            <person name="Fujiyama A."/>
            <person name="Inagaki F."/>
            <person name="Takami H."/>
        </authorList>
    </citation>
    <scope>NUCLEOTIDE SEQUENCE</scope>
    <source>
        <strain evidence="1">Expedition CK06-06</strain>
    </source>
</reference>
<evidence type="ECO:0000313" key="1">
    <source>
        <dbReference type="EMBL" id="GAJ17231.1"/>
    </source>
</evidence>
<comment type="caution">
    <text evidence="1">The sequence shown here is derived from an EMBL/GenBank/DDBJ whole genome shotgun (WGS) entry which is preliminary data.</text>
</comment>
<protein>
    <submittedName>
        <fullName evidence="1">Uncharacterized protein</fullName>
    </submittedName>
</protein>
<dbReference type="EMBL" id="BARW01038983">
    <property type="protein sequence ID" value="GAJ17231.1"/>
    <property type="molecule type" value="Genomic_DNA"/>
</dbReference>
<dbReference type="PANTHER" id="PTHR37292">
    <property type="entry name" value="VNG6097C"/>
    <property type="match status" value="1"/>
</dbReference>
<accession>X1VMG2</accession>